<evidence type="ECO:0000313" key="3">
    <source>
        <dbReference type="EMBL" id="KJH71276.1"/>
    </source>
</evidence>
<organism evidence="3 4">
    <name type="scientific">Aliterella atlantica CENA595</name>
    <dbReference type="NCBI Taxonomy" id="1618023"/>
    <lineage>
        <taxon>Bacteria</taxon>
        <taxon>Bacillati</taxon>
        <taxon>Cyanobacteriota</taxon>
        <taxon>Cyanophyceae</taxon>
        <taxon>Chroococcidiopsidales</taxon>
        <taxon>Aliterellaceae</taxon>
        <taxon>Aliterella</taxon>
    </lineage>
</organism>
<feature type="domain" description="Rhodanese" evidence="2">
    <location>
        <begin position="109"/>
        <end position="138"/>
    </location>
</feature>
<dbReference type="InterPro" id="IPR051599">
    <property type="entry name" value="Cell_Envelope_Assoc"/>
</dbReference>
<dbReference type="PANTHER" id="PTHR30336">
    <property type="entry name" value="INNER MEMBRANE PROTEIN, PROBABLE PERMEASE"/>
    <property type="match status" value="1"/>
</dbReference>
<dbReference type="InterPro" id="IPR003848">
    <property type="entry name" value="DUF218"/>
</dbReference>
<gene>
    <name evidence="3" type="ORF">UH38_13390</name>
</gene>
<reference evidence="3 4" key="1">
    <citation type="submission" date="2015-02" db="EMBL/GenBank/DDBJ databases">
        <title>Draft genome of a novel marine cyanobacterium (Chroococcales) isolated from South Atlantic Ocean.</title>
        <authorList>
            <person name="Rigonato J."/>
            <person name="Alvarenga D.O."/>
            <person name="Branco L.H."/>
            <person name="Varani A.M."/>
            <person name="Brandini F.P."/>
            <person name="Fiore M.F."/>
        </authorList>
    </citation>
    <scope>NUCLEOTIDE SEQUENCE [LARGE SCALE GENOMIC DNA]</scope>
    <source>
        <strain evidence="3 4">CENA595</strain>
    </source>
</reference>
<sequence length="262" mass="28912">MFLYLSKLLPLFIYPLGFTCVLLVVALVMLWKKSRWVAIPVVAALLTLLLTSNGWTALAMVRSLEWQNIPSQLPSAEAIVVLGGSTKAGFPPRPGVDLSEEGDRVLYGATLYRQGLAPLIIVSGGRIEWKGSGPPEAEDMTEILTQIGVPRSAIVQEPNSYNTHDNAVNVKKILQQRGINRILLVTSAMHMPRSLAIFKRQKIDAVAAPTDFLISSNEIQEIQGTVEARLLNLLPDSSHLQNFTRALKEYVGLLIYKLRGWA</sequence>
<protein>
    <recommendedName>
        <fullName evidence="2">Rhodanese domain-containing protein</fullName>
    </recommendedName>
</protein>
<name>A0A0D8ZVN0_9CYAN</name>
<feature type="transmembrane region" description="Helical" evidence="1">
    <location>
        <begin position="12"/>
        <end position="31"/>
    </location>
</feature>
<dbReference type="PANTHER" id="PTHR30336:SF4">
    <property type="entry name" value="ENVELOPE BIOGENESIS FACTOR ELYC"/>
    <property type="match status" value="1"/>
</dbReference>
<dbReference type="OrthoDB" id="9782395at2"/>
<accession>A0A0D8ZVN0</accession>
<keyword evidence="4" id="KW-1185">Reference proteome</keyword>
<keyword evidence="1" id="KW-0472">Membrane</keyword>
<dbReference type="GO" id="GO:0000270">
    <property type="term" value="P:peptidoglycan metabolic process"/>
    <property type="evidence" value="ECO:0007669"/>
    <property type="project" value="TreeGrafter"/>
</dbReference>
<dbReference type="GO" id="GO:0043164">
    <property type="term" value="P:Gram-negative-bacterium-type cell wall biogenesis"/>
    <property type="evidence" value="ECO:0007669"/>
    <property type="project" value="TreeGrafter"/>
</dbReference>
<dbReference type="InterPro" id="IPR001763">
    <property type="entry name" value="Rhodanese-like_dom"/>
</dbReference>
<dbReference type="STRING" id="1618023.UH38_13390"/>
<keyword evidence="1" id="KW-0812">Transmembrane</keyword>
<comment type="caution">
    <text evidence="3">The sequence shown here is derived from an EMBL/GenBank/DDBJ whole genome shotgun (WGS) entry which is preliminary data.</text>
</comment>
<dbReference type="Pfam" id="PF02698">
    <property type="entry name" value="DUF218"/>
    <property type="match status" value="1"/>
</dbReference>
<dbReference type="InterPro" id="IPR014729">
    <property type="entry name" value="Rossmann-like_a/b/a_fold"/>
</dbReference>
<evidence type="ECO:0000259" key="2">
    <source>
        <dbReference type="PROSITE" id="PS50206"/>
    </source>
</evidence>
<dbReference type="PROSITE" id="PS50206">
    <property type="entry name" value="RHODANESE_3"/>
    <property type="match status" value="1"/>
</dbReference>
<dbReference type="CDD" id="cd06259">
    <property type="entry name" value="YdcF-like"/>
    <property type="match status" value="1"/>
</dbReference>
<dbReference type="AlphaFoldDB" id="A0A0D8ZVN0"/>
<dbReference type="GO" id="GO:0005886">
    <property type="term" value="C:plasma membrane"/>
    <property type="evidence" value="ECO:0007669"/>
    <property type="project" value="TreeGrafter"/>
</dbReference>
<evidence type="ECO:0000256" key="1">
    <source>
        <dbReference type="SAM" id="Phobius"/>
    </source>
</evidence>
<dbReference type="Proteomes" id="UP000032452">
    <property type="component" value="Unassembled WGS sequence"/>
</dbReference>
<feature type="transmembrane region" description="Helical" evidence="1">
    <location>
        <begin position="37"/>
        <end position="61"/>
    </location>
</feature>
<dbReference type="Gene3D" id="3.40.50.620">
    <property type="entry name" value="HUPs"/>
    <property type="match status" value="1"/>
</dbReference>
<dbReference type="PATRIC" id="fig|1618023.3.peg.4709"/>
<keyword evidence="1" id="KW-1133">Transmembrane helix</keyword>
<evidence type="ECO:0000313" key="4">
    <source>
        <dbReference type="Proteomes" id="UP000032452"/>
    </source>
</evidence>
<dbReference type="EMBL" id="JYON01000013">
    <property type="protein sequence ID" value="KJH71276.1"/>
    <property type="molecule type" value="Genomic_DNA"/>
</dbReference>
<proteinExistence type="predicted"/>
<dbReference type="RefSeq" id="WP_045055168.1">
    <property type="nucleotide sequence ID" value="NZ_CAWMDP010000056.1"/>
</dbReference>